<evidence type="ECO:0000313" key="2">
    <source>
        <dbReference type="EMBL" id="MDQ0472936.1"/>
    </source>
</evidence>
<organism evidence="2 3">
    <name type="scientific">Labrys wisconsinensis</name>
    <dbReference type="NCBI Taxonomy" id="425677"/>
    <lineage>
        <taxon>Bacteria</taxon>
        <taxon>Pseudomonadati</taxon>
        <taxon>Pseudomonadota</taxon>
        <taxon>Alphaproteobacteria</taxon>
        <taxon>Hyphomicrobiales</taxon>
        <taxon>Xanthobacteraceae</taxon>
        <taxon>Labrys</taxon>
    </lineage>
</organism>
<accession>A0ABU0JHH5</accession>
<dbReference type="InterPro" id="IPR058652">
    <property type="entry name" value="VapC50_C"/>
</dbReference>
<keyword evidence="3" id="KW-1185">Reference proteome</keyword>
<name>A0ABU0JHH5_9HYPH</name>
<protein>
    <submittedName>
        <fullName evidence="2">Nucleic acid-binding protein</fullName>
    </submittedName>
</protein>
<comment type="caution">
    <text evidence="2">The sequence shown here is derived from an EMBL/GenBank/DDBJ whole genome shotgun (WGS) entry which is preliminary data.</text>
</comment>
<proteinExistence type="predicted"/>
<evidence type="ECO:0000259" key="1">
    <source>
        <dbReference type="Pfam" id="PF26343"/>
    </source>
</evidence>
<dbReference type="EMBL" id="JAUSVX010000014">
    <property type="protein sequence ID" value="MDQ0472936.1"/>
    <property type="molecule type" value="Genomic_DNA"/>
</dbReference>
<sequence length="230" mass="25875">MAFEPSIAVFDACIPYPFHLRNVLVQVGVDRLVEARWTEAIHEEWIRSLLADAPAIPTERLQGTRRLMEHALPTAMVSGYEKHIPKITLPDPNDRHVVAAAITANAALILTWNLRHFPADELGKFNLRAMTPDAFLSDLFDKIPRLLIDSLVRARRNLSKTRVSTSDFIGILEKQELVQFAKRMERHASALQVRRTLLIDPSKQLQIPASGRTILARYDPDAVATALAMS</sequence>
<dbReference type="RefSeq" id="WP_307280503.1">
    <property type="nucleotide sequence ID" value="NZ_JAUSVX010000014.1"/>
</dbReference>
<dbReference type="Pfam" id="PF26343">
    <property type="entry name" value="VapC50_C"/>
    <property type="match status" value="1"/>
</dbReference>
<evidence type="ECO:0000313" key="3">
    <source>
        <dbReference type="Proteomes" id="UP001242480"/>
    </source>
</evidence>
<gene>
    <name evidence="2" type="ORF">QO011_005969</name>
</gene>
<feature type="domain" description="VapC50 C-terminal" evidence="1">
    <location>
        <begin position="132"/>
        <end position="185"/>
    </location>
</feature>
<dbReference type="Proteomes" id="UP001242480">
    <property type="component" value="Unassembled WGS sequence"/>
</dbReference>
<reference evidence="2 3" key="1">
    <citation type="submission" date="2023-07" db="EMBL/GenBank/DDBJ databases">
        <title>Genomic Encyclopedia of Type Strains, Phase IV (KMG-IV): sequencing the most valuable type-strain genomes for metagenomic binning, comparative biology and taxonomic classification.</title>
        <authorList>
            <person name="Goeker M."/>
        </authorList>
    </citation>
    <scope>NUCLEOTIDE SEQUENCE [LARGE SCALE GENOMIC DNA]</scope>
    <source>
        <strain evidence="2 3">DSM 19619</strain>
    </source>
</reference>